<protein>
    <submittedName>
        <fullName evidence="10">Putative basic-leucine zipper domain, G-box binding protein, multifunctional mosaic region</fullName>
    </submittedName>
    <submittedName>
        <fullName evidence="9">Transcription factor bZIP family</fullName>
    </submittedName>
</protein>
<evidence type="ECO:0000256" key="3">
    <source>
        <dbReference type="ARBA" id="ARBA00023015"/>
    </source>
</evidence>
<dbReference type="Pfam" id="PF00170">
    <property type="entry name" value="bZIP_1"/>
    <property type="match status" value="1"/>
</dbReference>
<keyword evidence="5" id="KW-0804">Transcription</keyword>
<sequence length="325" mass="35250">MGTGEERSPAKQSKPTSTQETPPSTYLDWSSSMQTLNCDSGVVPSFFVSSTVTPPVPHPYMWAGQYPMMPPYGTPVPYPSVYPPAGVYGHPSMPMPNTEMETKASNGKVKVNKKSKGSHGNVNDTGVRAGESGKTASSSGNDGATQSAESGNNGSSDANDEDTQQEHSGSKKGSFHQMLADANARNNNHVASMPATTNLYMGMNMWTPPTGSVSQPVTPPPIMADRWVQDERELKRQKRKQDNRESARRSRMRKQAECEALQATVETLNNENHSLRDELQRLSEACGKLTAENDSIKDELTRSIGPEAVTKPDAQLESQTNEGDS</sequence>
<evidence type="ECO:0000256" key="6">
    <source>
        <dbReference type="ARBA" id="ARBA00023242"/>
    </source>
</evidence>
<dbReference type="EMBL" id="CM007900">
    <property type="protein sequence ID" value="OTG06947.1"/>
    <property type="molecule type" value="Genomic_DNA"/>
</dbReference>
<dbReference type="GO" id="GO:0043565">
    <property type="term" value="F:sequence-specific DNA binding"/>
    <property type="evidence" value="ECO:0000318"/>
    <property type="project" value="GO_Central"/>
</dbReference>
<keyword evidence="3" id="KW-0805">Transcription regulation</keyword>
<dbReference type="Gramene" id="mRNA:HanXRQr2_Chr11g0470921">
    <property type="protein sequence ID" value="mRNA:HanXRQr2_Chr11g0470921"/>
    <property type="gene ID" value="HanXRQr2_Chr11g0470921"/>
</dbReference>
<dbReference type="PANTHER" id="PTHR45967">
    <property type="entry name" value="G-BOX-BINDING FACTOR 3-RELATED"/>
    <property type="match status" value="1"/>
</dbReference>
<evidence type="ECO:0000256" key="7">
    <source>
        <dbReference type="SAM" id="MobiDB-lite"/>
    </source>
</evidence>
<feature type="region of interest" description="Disordered" evidence="7">
    <location>
        <begin position="93"/>
        <end position="174"/>
    </location>
</feature>
<evidence type="ECO:0000259" key="8">
    <source>
        <dbReference type="PROSITE" id="PS50217"/>
    </source>
</evidence>
<dbReference type="InterPro" id="IPR044827">
    <property type="entry name" value="GBF-like"/>
</dbReference>
<keyword evidence="6" id="KW-0539">Nucleus</keyword>
<dbReference type="GO" id="GO:0046983">
    <property type="term" value="F:protein dimerization activity"/>
    <property type="evidence" value="ECO:0007669"/>
    <property type="project" value="UniProtKB-ARBA"/>
</dbReference>
<reference evidence="9 11" key="1">
    <citation type="journal article" date="2017" name="Nature">
        <title>The sunflower genome provides insights into oil metabolism, flowering and Asterid evolution.</title>
        <authorList>
            <person name="Badouin H."/>
            <person name="Gouzy J."/>
            <person name="Grassa C.J."/>
            <person name="Murat F."/>
            <person name="Staton S.E."/>
            <person name="Cottret L."/>
            <person name="Lelandais-Briere C."/>
            <person name="Owens G.L."/>
            <person name="Carrere S."/>
            <person name="Mayjonade B."/>
            <person name="Legrand L."/>
            <person name="Gill N."/>
            <person name="Kane N.C."/>
            <person name="Bowers J.E."/>
            <person name="Hubner S."/>
            <person name="Bellec A."/>
            <person name="Berard A."/>
            <person name="Berges H."/>
            <person name="Blanchet N."/>
            <person name="Boniface M.C."/>
            <person name="Brunel D."/>
            <person name="Catrice O."/>
            <person name="Chaidir N."/>
            <person name="Claudel C."/>
            <person name="Donnadieu C."/>
            <person name="Faraut T."/>
            <person name="Fievet G."/>
            <person name="Helmstetter N."/>
            <person name="King M."/>
            <person name="Knapp S.J."/>
            <person name="Lai Z."/>
            <person name="Le Paslier M.C."/>
            <person name="Lippi Y."/>
            <person name="Lorenzon L."/>
            <person name="Mandel J.R."/>
            <person name="Marage G."/>
            <person name="Marchand G."/>
            <person name="Marquand E."/>
            <person name="Bret-Mestries E."/>
            <person name="Morien E."/>
            <person name="Nambeesan S."/>
            <person name="Nguyen T."/>
            <person name="Pegot-Espagnet P."/>
            <person name="Pouilly N."/>
            <person name="Raftis F."/>
            <person name="Sallet E."/>
            <person name="Schiex T."/>
            <person name="Thomas J."/>
            <person name="Vandecasteele C."/>
            <person name="Vares D."/>
            <person name="Vear F."/>
            <person name="Vautrin S."/>
            <person name="Crespi M."/>
            <person name="Mangin B."/>
            <person name="Burke J.M."/>
            <person name="Salse J."/>
            <person name="Munos S."/>
            <person name="Vincourt P."/>
            <person name="Rieseberg L.H."/>
            <person name="Langlade N.B."/>
        </authorList>
    </citation>
    <scope>NUCLEOTIDE SEQUENCE [LARGE SCALE GENOMIC DNA]</scope>
    <source>
        <strain evidence="11">cv. SF193</strain>
        <tissue evidence="9">Leaves</tissue>
    </source>
</reference>
<feature type="compositionally biased region" description="Polar residues" evidence="7">
    <location>
        <begin position="134"/>
        <end position="157"/>
    </location>
</feature>
<dbReference type="OMA" id="NASGHAM"/>
<dbReference type="GO" id="GO:0000976">
    <property type="term" value="F:transcription cis-regulatory region binding"/>
    <property type="evidence" value="ECO:0007669"/>
    <property type="project" value="UniProtKB-ARBA"/>
</dbReference>
<comment type="subcellular location">
    <subcellularLocation>
        <location evidence="1">Nucleus</location>
    </subcellularLocation>
</comment>
<keyword evidence="11" id="KW-1185">Reference proteome</keyword>
<evidence type="ECO:0000313" key="10">
    <source>
        <dbReference type="EMBL" id="OTG06947.1"/>
    </source>
</evidence>
<name>A0A251T733_HELAN</name>
<dbReference type="FunFam" id="1.20.5.170:FF:000020">
    <property type="entry name" value="BZIP transcription factor"/>
    <property type="match status" value="1"/>
</dbReference>
<feature type="domain" description="BZIP" evidence="8">
    <location>
        <begin position="233"/>
        <end position="296"/>
    </location>
</feature>
<dbReference type="CDD" id="cd14702">
    <property type="entry name" value="bZIP_plant_GBF1"/>
    <property type="match status" value="1"/>
</dbReference>
<feature type="region of interest" description="Disordered" evidence="7">
    <location>
        <begin position="232"/>
        <end position="255"/>
    </location>
</feature>
<dbReference type="InterPro" id="IPR004827">
    <property type="entry name" value="bZIP"/>
</dbReference>
<dbReference type="GO" id="GO:0005634">
    <property type="term" value="C:nucleus"/>
    <property type="evidence" value="ECO:0000318"/>
    <property type="project" value="GO_Central"/>
</dbReference>
<dbReference type="AlphaFoldDB" id="A0A251T733"/>
<reference evidence="9" key="3">
    <citation type="submission" date="2020-06" db="EMBL/GenBank/DDBJ databases">
        <title>Helianthus annuus Genome sequencing and assembly Release 2.</title>
        <authorList>
            <person name="Gouzy J."/>
            <person name="Langlade N."/>
            <person name="Munos S."/>
        </authorList>
    </citation>
    <scope>NUCLEOTIDE SEQUENCE</scope>
    <source>
        <tissue evidence="9">Leaves</tissue>
    </source>
</reference>
<evidence type="ECO:0000313" key="11">
    <source>
        <dbReference type="Proteomes" id="UP000215914"/>
    </source>
</evidence>
<proteinExistence type="inferred from homology"/>
<dbReference type="Gene3D" id="1.20.5.170">
    <property type="match status" value="1"/>
</dbReference>
<evidence type="ECO:0000256" key="5">
    <source>
        <dbReference type="ARBA" id="ARBA00023163"/>
    </source>
</evidence>
<dbReference type="InterPro" id="IPR045314">
    <property type="entry name" value="bZIP_plant_GBF1"/>
</dbReference>
<dbReference type="PANTHER" id="PTHR45967:SF40">
    <property type="entry name" value="HOMOSERINE DEHYDROGENASE"/>
    <property type="match status" value="1"/>
</dbReference>
<accession>A0A251T733</accession>
<gene>
    <name evidence="10" type="ORF">HannXRQ_Chr11g0324881</name>
    <name evidence="9" type="ORF">HanXRQr2_Chr11g0470921</name>
</gene>
<dbReference type="InterPro" id="IPR046347">
    <property type="entry name" value="bZIP_sf"/>
</dbReference>
<evidence type="ECO:0000256" key="4">
    <source>
        <dbReference type="ARBA" id="ARBA00023125"/>
    </source>
</evidence>
<dbReference type="InterPro" id="IPR012900">
    <property type="entry name" value="MFMR"/>
</dbReference>
<dbReference type="GO" id="GO:0006355">
    <property type="term" value="P:regulation of DNA-templated transcription"/>
    <property type="evidence" value="ECO:0000318"/>
    <property type="project" value="GO_Central"/>
</dbReference>
<feature type="region of interest" description="Disordered" evidence="7">
    <location>
        <begin position="1"/>
        <end position="31"/>
    </location>
</feature>
<feature type="compositionally biased region" description="Polar residues" evidence="7">
    <location>
        <begin position="10"/>
        <end position="31"/>
    </location>
</feature>
<evidence type="ECO:0000256" key="1">
    <source>
        <dbReference type="ARBA" id="ARBA00004123"/>
    </source>
</evidence>
<reference evidence="10" key="2">
    <citation type="submission" date="2017-02" db="EMBL/GenBank/DDBJ databases">
        <title>Sunflower complete genome.</title>
        <authorList>
            <person name="Langlade N."/>
            <person name="Munos S."/>
        </authorList>
    </citation>
    <scope>NUCLEOTIDE SEQUENCE [LARGE SCALE GENOMIC DNA]</scope>
    <source>
        <tissue evidence="10">Leaves</tissue>
    </source>
</reference>
<feature type="compositionally biased region" description="Polar residues" evidence="7">
    <location>
        <begin position="316"/>
        <end position="325"/>
    </location>
</feature>
<comment type="similarity">
    <text evidence="2">Belongs to the bZIP family.</text>
</comment>
<dbReference type="PROSITE" id="PS50217">
    <property type="entry name" value="BZIP"/>
    <property type="match status" value="1"/>
</dbReference>
<keyword evidence="4" id="KW-0238">DNA-binding</keyword>
<dbReference type="GO" id="GO:0003700">
    <property type="term" value="F:DNA-binding transcription factor activity"/>
    <property type="evidence" value="ECO:0007669"/>
    <property type="project" value="InterPro"/>
</dbReference>
<dbReference type="InParanoid" id="A0A251T733"/>
<evidence type="ECO:0000313" key="9">
    <source>
        <dbReference type="EMBL" id="KAF5780355.1"/>
    </source>
</evidence>
<dbReference type="SMART" id="SM00338">
    <property type="entry name" value="BRLZ"/>
    <property type="match status" value="1"/>
</dbReference>
<dbReference type="FunCoup" id="A0A251T733">
    <property type="interactions" value="202"/>
</dbReference>
<evidence type="ECO:0000256" key="2">
    <source>
        <dbReference type="ARBA" id="ARBA00007163"/>
    </source>
</evidence>
<dbReference type="Pfam" id="PF07777">
    <property type="entry name" value="MFMR"/>
    <property type="match status" value="1"/>
</dbReference>
<feature type="compositionally biased region" description="Basic and acidic residues" evidence="7">
    <location>
        <begin position="232"/>
        <end position="248"/>
    </location>
</feature>
<dbReference type="Proteomes" id="UP000215914">
    <property type="component" value="Chromosome 11"/>
</dbReference>
<dbReference type="EMBL" id="MNCJ02000326">
    <property type="protein sequence ID" value="KAF5780355.1"/>
    <property type="molecule type" value="Genomic_DNA"/>
</dbReference>
<feature type="region of interest" description="Disordered" evidence="7">
    <location>
        <begin position="297"/>
        <end position="325"/>
    </location>
</feature>
<dbReference type="SUPFAM" id="SSF57959">
    <property type="entry name" value="Leucine zipper domain"/>
    <property type="match status" value="1"/>
</dbReference>
<organism evidence="10 11">
    <name type="scientific">Helianthus annuus</name>
    <name type="common">Common sunflower</name>
    <dbReference type="NCBI Taxonomy" id="4232"/>
    <lineage>
        <taxon>Eukaryota</taxon>
        <taxon>Viridiplantae</taxon>
        <taxon>Streptophyta</taxon>
        <taxon>Embryophyta</taxon>
        <taxon>Tracheophyta</taxon>
        <taxon>Spermatophyta</taxon>
        <taxon>Magnoliopsida</taxon>
        <taxon>eudicotyledons</taxon>
        <taxon>Gunneridae</taxon>
        <taxon>Pentapetalae</taxon>
        <taxon>asterids</taxon>
        <taxon>campanulids</taxon>
        <taxon>Asterales</taxon>
        <taxon>Asteraceae</taxon>
        <taxon>Asteroideae</taxon>
        <taxon>Heliantheae alliance</taxon>
        <taxon>Heliantheae</taxon>
        <taxon>Helianthus</taxon>
    </lineage>
</organism>